<dbReference type="RefSeq" id="WP_055746899.1">
    <property type="nucleotide sequence ID" value="NZ_LJJB01000013.1"/>
</dbReference>
<evidence type="ECO:0000256" key="3">
    <source>
        <dbReference type="ARBA" id="ARBA00022989"/>
    </source>
</evidence>
<evidence type="ECO:0000256" key="5">
    <source>
        <dbReference type="SAM" id="Phobius"/>
    </source>
</evidence>
<evidence type="ECO:0000313" key="7">
    <source>
        <dbReference type="Proteomes" id="UP000051063"/>
    </source>
</evidence>
<keyword evidence="2 5" id="KW-0812">Transmembrane</keyword>
<comment type="caution">
    <text evidence="6">The sequence shown here is derived from an EMBL/GenBank/DDBJ whole genome shotgun (WGS) entry which is preliminary data.</text>
</comment>
<evidence type="ECO:0008006" key="8">
    <source>
        <dbReference type="Google" id="ProtNLM"/>
    </source>
</evidence>
<dbReference type="InterPro" id="IPR007269">
    <property type="entry name" value="ICMT_MeTrfase"/>
</dbReference>
<feature type="transmembrane region" description="Helical" evidence="5">
    <location>
        <begin position="131"/>
        <end position="155"/>
    </location>
</feature>
<name>A0ABR5N1W9_BRECH</name>
<accession>A0ABR5N1W9</accession>
<comment type="subcellular location">
    <subcellularLocation>
        <location evidence="1">Membrane</location>
        <topology evidence="1">Multi-pass membrane protein</topology>
    </subcellularLocation>
</comment>
<dbReference type="Proteomes" id="UP000051063">
    <property type="component" value="Unassembled WGS sequence"/>
</dbReference>
<protein>
    <recommendedName>
        <fullName evidence="8">Isoprenylcysteine carboxyl methyltransferase</fullName>
    </recommendedName>
</protein>
<evidence type="ECO:0000313" key="6">
    <source>
        <dbReference type="EMBL" id="KQL44308.1"/>
    </source>
</evidence>
<keyword evidence="7" id="KW-1185">Reference proteome</keyword>
<evidence type="ECO:0000256" key="2">
    <source>
        <dbReference type="ARBA" id="ARBA00022692"/>
    </source>
</evidence>
<reference evidence="6 7" key="1">
    <citation type="submission" date="2015-09" db="EMBL/GenBank/DDBJ databases">
        <title>Genome sequencing project for genomic taxonomy and phylogenomics of Bacillus-like bacteria.</title>
        <authorList>
            <person name="Liu B."/>
            <person name="Wang J."/>
            <person name="Zhu Y."/>
            <person name="Liu G."/>
            <person name="Chen Q."/>
            <person name="Chen Z."/>
            <person name="Lan J."/>
            <person name="Che J."/>
            <person name="Ge C."/>
            <person name="Shi H."/>
            <person name="Pan Z."/>
            <person name="Liu X."/>
        </authorList>
    </citation>
    <scope>NUCLEOTIDE SEQUENCE [LARGE SCALE GENOMIC DNA]</scope>
    <source>
        <strain evidence="6 7">DSM 8552</strain>
    </source>
</reference>
<proteinExistence type="predicted"/>
<keyword evidence="3 5" id="KW-1133">Transmembrane helix</keyword>
<organism evidence="6 7">
    <name type="scientific">Brevibacillus choshinensis</name>
    <dbReference type="NCBI Taxonomy" id="54911"/>
    <lineage>
        <taxon>Bacteria</taxon>
        <taxon>Bacillati</taxon>
        <taxon>Bacillota</taxon>
        <taxon>Bacilli</taxon>
        <taxon>Bacillales</taxon>
        <taxon>Paenibacillaceae</taxon>
        <taxon>Brevibacillus</taxon>
    </lineage>
</organism>
<feature type="transmembrane region" description="Helical" evidence="5">
    <location>
        <begin position="72"/>
        <end position="94"/>
    </location>
</feature>
<dbReference type="Gene3D" id="1.20.120.1630">
    <property type="match status" value="1"/>
</dbReference>
<evidence type="ECO:0000256" key="1">
    <source>
        <dbReference type="ARBA" id="ARBA00004141"/>
    </source>
</evidence>
<feature type="transmembrane region" description="Helical" evidence="5">
    <location>
        <begin position="41"/>
        <end position="60"/>
    </location>
</feature>
<keyword evidence="4 5" id="KW-0472">Membrane</keyword>
<dbReference type="Pfam" id="PF04140">
    <property type="entry name" value="ICMT"/>
    <property type="match status" value="1"/>
</dbReference>
<evidence type="ECO:0000256" key="4">
    <source>
        <dbReference type="ARBA" id="ARBA00023136"/>
    </source>
</evidence>
<sequence length="171" mass="19864">MIFFWIVLGILLLQRVGELFLAARNARIIRSLGGYEIGAEHYLYIVALHTLFFISLILEVTMSQPSSLPRWWLLSFAFFLAAQILRYWCIWSLGSRWNTRILILPDSLPIIRGPYRVIRHPNYLVVAIELFALPMTFGASLTAFSFTLLNAWLLLRIRIPMEESAVYQTKE</sequence>
<dbReference type="EMBL" id="LJJB01000013">
    <property type="protein sequence ID" value="KQL44308.1"/>
    <property type="molecule type" value="Genomic_DNA"/>
</dbReference>
<gene>
    <name evidence="6" type="ORF">AN963_23145</name>
</gene>